<dbReference type="GO" id="GO:0006281">
    <property type="term" value="P:DNA repair"/>
    <property type="evidence" value="ECO:0007669"/>
    <property type="project" value="UniProtKB-ARBA"/>
</dbReference>
<dbReference type="CDD" id="cd05776">
    <property type="entry name" value="DNA_polB_alpha_exo"/>
    <property type="match status" value="1"/>
</dbReference>
<dbReference type="NCBIfam" id="TIGR00592">
    <property type="entry name" value="pol2"/>
    <property type="match status" value="1"/>
</dbReference>
<evidence type="ECO:0000259" key="17">
    <source>
        <dbReference type="Pfam" id="PF12254"/>
    </source>
</evidence>
<dbReference type="InterPro" id="IPR023211">
    <property type="entry name" value="DNA_pol_palm_dom_sf"/>
</dbReference>
<feature type="region of interest" description="Disordered" evidence="13">
    <location>
        <begin position="186"/>
        <end position="218"/>
    </location>
</feature>
<dbReference type="GO" id="GO:0000166">
    <property type="term" value="F:nucleotide binding"/>
    <property type="evidence" value="ECO:0007669"/>
    <property type="project" value="InterPro"/>
</dbReference>
<dbReference type="CDD" id="cd05532">
    <property type="entry name" value="POLBc_alpha"/>
    <property type="match status" value="1"/>
</dbReference>
<keyword evidence="19" id="KW-1185">Reference proteome</keyword>
<keyword evidence="11" id="KW-0539">Nucleus</keyword>
<dbReference type="InterPro" id="IPR042087">
    <property type="entry name" value="DNA_pol_B_thumb"/>
</dbReference>
<dbReference type="GO" id="GO:0008270">
    <property type="term" value="F:zinc ion binding"/>
    <property type="evidence" value="ECO:0007669"/>
    <property type="project" value="UniProtKB-KW"/>
</dbReference>
<dbReference type="GeneID" id="80876835"/>
<dbReference type="InterPro" id="IPR024647">
    <property type="entry name" value="DNA_pol_a_cat_su_N"/>
</dbReference>
<dbReference type="RefSeq" id="XP_056038534.1">
    <property type="nucleotide sequence ID" value="XM_056182146.1"/>
</dbReference>
<evidence type="ECO:0000256" key="12">
    <source>
        <dbReference type="RuleBase" id="RU000442"/>
    </source>
</evidence>
<dbReference type="PROSITE" id="PS00116">
    <property type="entry name" value="DNA_POLYMERASE_B"/>
    <property type="match status" value="1"/>
</dbReference>
<dbReference type="SUPFAM" id="SSF53098">
    <property type="entry name" value="Ribonuclease H-like"/>
    <property type="match status" value="1"/>
</dbReference>
<dbReference type="GO" id="GO:0003688">
    <property type="term" value="F:DNA replication origin binding"/>
    <property type="evidence" value="ECO:0007669"/>
    <property type="project" value="TreeGrafter"/>
</dbReference>
<dbReference type="PANTHER" id="PTHR45861:SF1">
    <property type="entry name" value="DNA POLYMERASE ALPHA CATALYTIC SUBUNIT"/>
    <property type="match status" value="1"/>
</dbReference>
<dbReference type="InterPro" id="IPR045846">
    <property type="entry name" value="POLBc_alpha"/>
</dbReference>
<dbReference type="GO" id="GO:0003887">
    <property type="term" value="F:DNA-directed DNA polymerase activity"/>
    <property type="evidence" value="ECO:0007669"/>
    <property type="project" value="UniProtKB-KW"/>
</dbReference>
<evidence type="ECO:0000259" key="15">
    <source>
        <dbReference type="Pfam" id="PF03104"/>
    </source>
</evidence>
<sequence>MRKRNAAVKPTSKFAELRALREAGKTRATVYEDKEEDDLYDKVSEEEYLKVVRQRLDQDDFVVDDNGAGYVDNGYDEWDRGYSDDEEETEETGSKKPRKKKTKHALADNNSQPISSFFKAKPIQPSNHSLKHQSNNDDDFMAQILGSVDQDLTDAPSTKSKLSKGKAQATVGVAKTASTNLFSNLDVMQTPSPSTTENESFRSLTAHQSQTAEDAPVPSSLVLADDKENFSDDLDLEPVLPEKPEDSNQMEEDEVSVPDESAAPILNNPIKEPILPAISNLPSSFAPPLSSELDTSAFTELNSHLHNLEVLDPPAVNKSHCISPSDVVEDDGSLNFFWLDYTEIYGSLCLFGKVYDKKSKSFVSTFLKVDGIMRSLFFLPAASNGQSLSSSDQQKKVYDEVSGFLSKLGVKEWKSKVSKYKYAFELDDIPKETDYLEVLYSYSYPQFPSDLKGNTFSHVFGTNTSLFEQFVLTRRVMGPCWLKIQNPNFDSVRNASWCRVEVGCSSAHGISVTNESKLPQTPPLTVMSLAFRTLINSASNKQEMVMISARVYENVHIDRGLSANDMPSFTFTIIRPLKQIFPNGFESITRNHKPPIYCERSEISLLNSFLNKVQDYDPDVYVSHDFETMYSVLLSRLKDRKIHNWHSIGRLRRGDWPRSYNRSSLQFVERQIACGRLISDLSNDFGRSMIKVQSWSLSEIVQKELNIKRQDINQEKALQSWTDTARGLLDYVTHCEIDTYFIAAVGFQVQMLQLSKNLTNIAGNSWARTLAGTRAERNEFILLHEFKKNGYIVPDKQYNTKRNVDILDLEDSEFQEETPGKKKDKYKGGLVFEPQKGLYDTCILVMDFNSLYPSIIQEYNICFTTVQRSSSTKDGEDQIPDVPTASSEQGIFPRLIANLVDRRRLIKGLLKDKTATPTQLLQWDIQQQALKLTANSMYGCLGYTKSRFYARPLAVLITYKGREALMNTKELADAMGLQVIYGDTDSVMLNTNVTDKQQALIIGNEFKEKVNERYRKLEIDVDNVYQRMLLHAKKKYAALQVDDQGNSVLDVKGLDMKRREYCMLAKEASKYCLDQILSGELSETVVSNIHIYLSEFADQMKSGKFTANKFIIFNRLGKNPEDYPNGKTMPFVQVALKKKARGENARVGDVIPFIITGSDSEGHPADRAYSPQDVMNPSNNLIVDYNYYLTHQILPPVERVIAPIEGTNRARLAECLGLDPKKYYTYEASESSAFERYESTLSDDQRFTNVSPMVLRCPSCFAISFTMPNVKSIQETLFVNTVECDCGFEYPTFMIVLQFTTQIRYFINLYYEGVLVCDDSSCGNRTRQMNVYGKRCCNGNCRGNMAFEYNDKMLYNQIKFILKAVQNTNGATRNGILRCNALSNSLSKFMNNNAREFVDMASIFSS</sequence>
<dbReference type="InterPro" id="IPR012337">
    <property type="entry name" value="RNaseH-like_sf"/>
</dbReference>
<evidence type="ECO:0000256" key="13">
    <source>
        <dbReference type="SAM" id="MobiDB-lite"/>
    </source>
</evidence>
<dbReference type="Gene3D" id="3.90.1600.10">
    <property type="entry name" value="Palm domain of DNA polymerase"/>
    <property type="match status" value="2"/>
</dbReference>
<dbReference type="InterPro" id="IPR017964">
    <property type="entry name" value="DNA-dir_DNA_pol_B_CS"/>
</dbReference>
<dbReference type="GO" id="GO:0005658">
    <property type="term" value="C:alpha DNA polymerase:primase complex"/>
    <property type="evidence" value="ECO:0007669"/>
    <property type="project" value="UniProtKB-ARBA"/>
</dbReference>
<evidence type="ECO:0000256" key="7">
    <source>
        <dbReference type="ARBA" id="ARBA00022771"/>
    </source>
</evidence>
<dbReference type="EC" id="2.7.7.7" evidence="12"/>
<reference evidence="18 19" key="1">
    <citation type="journal article" date="2023" name="G3 (Bethesda)">
        <title>A high-quality reference genome for the fission yeast Schizosaccharomyces osmophilus.</title>
        <authorList>
            <person name="Jia G.S."/>
            <person name="Zhang W.C."/>
            <person name="Liang Y."/>
            <person name="Liu X.H."/>
            <person name="Rhind N."/>
            <person name="Pidoux A."/>
            <person name="Brysch-Herzberg M."/>
            <person name="Du L.L."/>
        </authorList>
    </citation>
    <scope>NUCLEOTIDE SEQUENCE [LARGE SCALE GENOMIC DNA]</scope>
    <source>
        <strain evidence="18 19">CBS 15793</strain>
    </source>
</reference>
<dbReference type="InterPro" id="IPR036397">
    <property type="entry name" value="RNaseH_sf"/>
</dbReference>
<keyword evidence="7" id="KW-0863">Zinc-finger</keyword>
<keyword evidence="10 12" id="KW-0238">DNA-binding</keyword>
<dbReference type="Gene3D" id="1.10.132.60">
    <property type="entry name" value="DNA polymerase family B, C-terminal domain"/>
    <property type="match status" value="1"/>
</dbReference>
<dbReference type="PRINTS" id="PR00106">
    <property type="entry name" value="DNAPOLB"/>
</dbReference>
<feature type="compositionally biased region" description="Basic residues" evidence="13">
    <location>
        <begin position="95"/>
        <end position="104"/>
    </location>
</feature>
<dbReference type="InterPro" id="IPR006172">
    <property type="entry name" value="DNA-dir_DNA_pol_B"/>
</dbReference>
<keyword evidence="9 12" id="KW-0239">DNA-directed DNA polymerase</keyword>
<evidence type="ECO:0000313" key="19">
    <source>
        <dbReference type="Proteomes" id="UP001212411"/>
    </source>
</evidence>
<dbReference type="Gene3D" id="3.30.70.2820">
    <property type="match status" value="1"/>
</dbReference>
<evidence type="ECO:0000256" key="4">
    <source>
        <dbReference type="ARBA" id="ARBA00022695"/>
    </source>
</evidence>
<dbReference type="SMART" id="SM00486">
    <property type="entry name" value="POLBc"/>
    <property type="match status" value="1"/>
</dbReference>
<keyword evidence="6" id="KW-0479">Metal-binding</keyword>
<comment type="catalytic activity">
    <reaction evidence="12">
        <text>DNA(n) + a 2'-deoxyribonucleoside 5'-triphosphate = DNA(n+1) + diphosphate</text>
        <dbReference type="Rhea" id="RHEA:22508"/>
        <dbReference type="Rhea" id="RHEA-COMP:17339"/>
        <dbReference type="Rhea" id="RHEA-COMP:17340"/>
        <dbReference type="ChEBI" id="CHEBI:33019"/>
        <dbReference type="ChEBI" id="CHEBI:61560"/>
        <dbReference type="ChEBI" id="CHEBI:173112"/>
        <dbReference type="EC" id="2.7.7.7"/>
    </reaction>
</comment>
<dbReference type="SUPFAM" id="SSF56672">
    <property type="entry name" value="DNA/RNA polymerases"/>
    <property type="match status" value="1"/>
</dbReference>
<dbReference type="Pfam" id="PF08996">
    <property type="entry name" value="zf-DNA_Pol"/>
    <property type="match status" value="1"/>
</dbReference>
<evidence type="ECO:0000259" key="14">
    <source>
        <dbReference type="Pfam" id="PF00136"/>
    </source>
</evidence>
<dbReference type="FunFam" id="3.30.70.2820:FF:000001">
    <property type="entry name" value="DNA polymerase"/>
    <property type="match status" value="1"/>
</dbReference>
<dbReference type="InterPro" id="IPR038256">
    <property type="entry name" value="Pol_alpha_znc_sf"/>
</dbReference>
<dbReference type="Proteomes" id="UP001212411">
    <property type="component" value="Chromosome 2"/>
</dbReference>
<feature type="domain" description="Zinc finger DNA-directed DNA polymerase family B alpha" evidence="16">
    <location>
        <begin position="1239"/>
        <end position="1403"/>
    </location>
</feature>
<dbReference type="GO" id="GO:0006272">
    <property type="term" value="P:leading strand elongation"/>
    <property type="evidence" value="ECO:0007669"/>
    <property type="project" value="TreeGrafter"/>
</dbReference>
<dbReference type="Gene3D" id="3.30.420.10">
    <property type="entry name" value="Ribonuclease H-like superfamily/Ribonuclease H"/>
    <property type="match status" value="1"/>
</dbReference>
<evidence type="ECO:0000256" key="11">
    <source>
        <dbReference type="ARBA" id="ARBA00023242"/>
    </source>
</evidence>
<feature type="region of interest" description="Disordered" evidence="13">
    <location>
        <begin position="230"/>
        <end position="252"/>
    </location>
</feature>
<dbReference type="Gene3D" id="1.10.3200.20">
    <property type="entry name" value="DNA Polymerase alpha, zinc finger"/>
    <property type="match status" value="1"/>
</dbReference>
<dbReference type="Pfam" id="PF00136">
    <property type="entry name" value="DNA_pol_B"/>
    <property type="match status" value="1"/>
</dbReference>
<evidence type="ECO:0000259" key="16">
    <source>
        <dbReference type="Pfam" id="PF08996"/>
    </source>
</evidence>
<dbReference type="Pfam" id="PF03104">
    <property type="entry name" value="DNA_pol_B_exo1"/>
    <property type="match status" value="1"/>
</dbReference>
<keyword evidence="5 12" id="KW-0235">DNA replication</keyword>
<comment type="subcellular location">
    <subcellularLocation>
        <location evidence="1">Nucleus</location>
    </subcellularLocation>
</comment>
<keyword evidence="8" id="KW-0862">Zinc</keyword>
<dbReference type="FunFam" id="3.30.420.10:FF:000036">
    <property type="entry name" value="DNA polymerase"/>
    <property type="match status" value="1"/>
</dbReference>
<dbReference type="GO" id="GO:0006273">
    <property type="term" value="P:lagging strand elongation"/>
    <property type="evidence" value="ECO:0007669"/>
    <property type="project" value="TreeGrafter"/>
</dbReference>
<dbReference type="PANTHER" id="PTHR45861">
    <property type="entry name" value="DNA POLYMERASE ALPHA CATALYTIC SUBUNIT"/>
    <property type="match status" value="1"/>
</dbReference>
<dbReference type="GO" id="GO:0003697">
    <property type="term" value="F:single-stranded DNA binding"/>
    <property type="evidence" value="ECO:0007669"/>
    <property type="project" value="TreeGrafter"/>
</dbReference>
<dbReference type="FunFam" id="1.10.132.60:FF:000004">
    <property type="entry name" value="DNA polymerase"/>
    <property type="match status" value="1"/>
</dbReference>
<feature type="region of interest" description="Disordered" evidence="13">
    <location>
        <begin position="63"/>
        <end position="135"/>
    </location>
</feature>
<keyword evidence="4 12" id="KW-0548">Nucleotidyltransferase</keyword>
<feature type="domain" description="DNA-directed DNA polymerase family B exonuclease" evidence="15">
    <location>
        <begin position="458"/>
        <end position="700"/>
    </location>
</feature>
<dbReference type="Gene3D" id="2.40.50.730">
    <property type="match status" value="1"/>
</dbReference>
<evidence type="ECO:0000256" key="1">
    <source>
        <dbReference type="ARBA" id="ARBA00004123"/>
    </source>
</evidence>
<evidence type="ECO:0000256" key="2">
    <source>
        <dbReference type="ARBA" id="ARBA00005755"/>
    </source>
</evidence>
<dbReference type="GO" id="GO:1902975">
    <property type="term" value="P:mitotic DNA replication initiation"/>
    <property type="evidence" value="ECO:0007669"/>
    <property type="project" value="InterPro"/>
</dbReference>
<dbReference type="GO" id="GO:0003682">
    <property type="term" value="F:chromatin binding"/>
    <property type="evidence" value="ECO:0007669"/>
    <property type="project" value="TreeGrafter"/>
</dbReference>
<comment type="similarity">
    <text evidence="2 12">Belongs to the DNA polymerase type-B family.</text>
</comment>
<evidence type="ECO:0000313" key="18">
    <source>
        <dbReference type="EMBL" id="WBW74291.1"/>
    </source>
</evidence>
<dbReference type="EMBL" id="CP115612">
    <property type="protein sequence ID" value="WBW74291.1"/>
    <property type="molecule type" value="Genomic_DNA"/>
</dbReference>
<evidence type="ECO:0000256" key="3">
    <source>
        <dbReference type="ARBA" id="ARBA00022679"/>
    </source>
</evidence>
<dbReference type="InterPro" id="IPR015088">
    <property type="entry name" value="Znf_DNA-dir_DNA_pol_B_alpha"/>
</dbReference>
<dbReference type="FunFam" id="1.10.287.690:FF:000003">
    <property type="entry name" value="DNA polymerase"/>
    <property type="match status" value="1"/>
</dbReference>
<feature type="domain" description="DNA polymerase alpha catalytic subunit N-terminal" evidence="17">
    <location>
        <begin position="15"/>
        <end position="79"/>
    </location>
</feature>
<evidence type="ECO:0000256" key="5">
    <source>
        <dbReference type="ARBA" id="ARBA00022705"/>
    </source>
</evidence>
<name>A0AAE9WDD2_9SCHI</name>
<evidence type="ECO:0000256" key="9">
    <source>
        <dbReference type="ARBA" id="ARBA00022932"/>
    </source>
</evidence>
<dbReference type="InterPro" id="IPR043502">
    <property type="entry name" value="DNA/RNA_pol_sf"/>
</dbReference>
<gene>
    <name evidence="18" type="primary">pol1</name>
    <name evidence="18" type="ORF">SOMG_03356</name>
</gene>
<dbReference type="InterPro" id="IPR006133">
    <property type="entry name" value="DNA-dir_DNA_pol_B_exonuc"/>
</dbReference>
<dbReference type="KEGG" id="som:SOMG_03356"/>
<feature type="domain" description="DNA-directed DNA polymerase family B multifunctional" evidence="14">
    <location>
        <begin position="765"/>
        <end position="1204"/>
    </location>
</feature>
<keyword evidence="3 12" id="KW-0808">Transferase</keyword>
<evidence type="ECO:0000256" key="8">
    <source>
        <dbReference type="ARBA" id="ARBA00022833"/>
    </source>
</evidence>
<protein>
    <recommendedName>
        <fullName evidence="12">DNA polymerase</fullName>
        <ecNumber evidence="12">2.7.7.7</ecNumber>
    </recommendedName>
</protein>
<evidence type="ECO:0000256" key="10">
    <source>
        <dbReference type="ARBA" id="ARBA00023125"/>
    </source>
</evidence>
<accession>A0AAE9WDD2</accession>
<dbReference type="InterPro" id="IPR006134">
    <property type="entry name" value="DNA-dir_DNA_pol_B_multi_dom"/>
</dbReference>
<proteinExistence type="inferred from homology"/>
<evidence type="ECO:0000256" key="6">
    <source>
        <dbReference type="ARBA" id="ARBA00022723"/>
    </source>
</evidence>
<organism evidence="18 19">
    <name type="scientific">Schizosaccharomyces osmophilus</name>
    <dbReference type="NCBI Taxonomy" id="2545709"/>
    <lineage>
        <taxon>Eukaryota</taxon>
        <taxon>Fungi</taxon>
        <taxon>Dikarya</taxon>
        <taxon>Ascomycota</taxon>
        <taxon>Taphrinomycotina</taxon>
        <taxon>Schizosaccharomycetes</taxon>
        <taxon>Schizosaccharomycetales</taxon>
        <taxon>Schizosaccharomycetaceae</taxon>
        <taxon>Schizosaccharomyces</taxon>
    </lineage>
</organism>
<dbReference type="Pfam" id="PF12254">
    <property type="entry name" value="DNA_pol_alpha_N"/>
    <property type="match status" value="1"/>
</dbReference>
<feature type="compositionally biased region" description="Polar residues" evidence="13">
    <location>
        <begin position="186"/>
        <end position="212"/>
    </location>
</feature>